<dbReference type="InterPro" id="IPR005186">
    <property type="entry name" value="FlaG"/>
</dbReference>
<comment type="caution">
    <text evidence="2">The sequence shown here is derived from an EMBL/GenBank/DDBJ whole genome shotgun (WGS) entry which is preliminary data.</text>
</comment>
<feature type="region of interest" description="Disordered" evidence="1">
    <location>
        <begin position="1"/>
        <end position="20"/>
    </location>
</feature>
<dbReference type="InterPro" id="IPR035924">
    <property type="entry name" value="FlaG-like_sf"/>
</dbReference>
<name>A0ABS1FBQ2_9PROT</name>
<evidence type="ECO:0000313" key="2">
    <source>
        <dbReference type="EMBL" id="MBK1840860.1"/>
    </source>
</evidence>
<organism evidence="2 3">
    <name type="scientific">Azospirillum endophyticum</name>
    <dbReference type="NCBI Taxonomy" id="2800326"/>
    <lineage>
        <taxon>Bacteria</taxon>
        <taxon>Pseudomonadati</taxon>
        <taxon>Pseudomonadota</taxon>
        <taxon>Alphaproteobacteria</taxon>
        <taxon>Rhodospirillales</taxon>
        <taxon>Azospirillaceae</taxon>
        <taxon>Azospirillum</taxon>
    </lineage>
</organism>
<proteinExistence type="predicted"/>
<sequence>MPTPVTGVSGPSGERSTASADIIAEARQRQADRLRAAQAETTKPAEVVERAAKADPAEAEAKHATRPYRVNLDPDTRRLYTEVLDTATGEVIMRIPAGYGAETDAADEDPAIPRKGEGKAGEVEA</sequence>
<dbReference type="Gene3D" id="3.30.160.170">
    <property type="entry name" value="FlaG-like"/>
    <property type="match status" value="1"/>
</dbReference>
<reference evidence="3" key="1">
    <citation type="submission" date="2021-01" db="EMBL/GenBank/DDBJ databases">
        <title>Genome public.</title>
        <authorList>
            <person name="Liu C."/>
            <person name="Sun Q."/>
        </authorList>
    </citation>
    <scope>NUCLEOTIDE SEQUENCE [LARGE SCALE GENOMIC DNA]</scope>
    <source>
        <strain evidence="3">YIM B02556</strain>
    </source>
</reference>
<evidence type="ECO:0008006" key="4">
    <source>
        <dbReference type="Google" id="ProtNLM"/>
    </source>
</evidence>
<feature type="region of interest" description="Disordered" evidence="1">
    <location>
        <begin position="35"/>
        <end position="66"/>
    </location>
</feature>
<dbReference type="Proteomes" id="UP000652760">
    <property type="component" value="Unassembled WGS sequence"/>
</dbReference>
<gene>
    <name evidence="2" type="ORF">JHL17_25995</name>
</gene>
<feature type="compositionally biased region" description="Basic and acidic residues" evidence="1">
    <location>
        <begin position="111"/>
        <end position="125"/>
    </location>
</feature>
<accession>A0ABS1FBQ2</accession>
<dbReference type="EMBL" id="JAENHM010000070">
    <property type="protein sequence ID" value="MBK1840860.1"/>
    <property type="molecule type" value="Genomic_DNA"/>
</dbReference>
<evidence type="ECO:0000256" key="1">
    <source>
        <dbReference type="SAM" id="MobiDB-lite"/>
    </source>
</evidence>
<dbReference type="SUPFAM" id="SSF160214">
    <property type="entry name" value="FlaG-like"/>
    <property type="match status" value="1"/>
</dbReference>
<protein>
    <recommendedName>
        <fullName evidence="4">Flagellar protein FlaG</fullName>
    </recommendedName>
</protein>
<dbReference type="RefSeq" id="WP_200197589.1">
    <property type="nucleotide sequence ID" value="NZ_JAENHM010000070.1"/>
</dbReference>
<feature type="region of interest" description="Disordered" evidence="1">
    <location>
        <begin position="101"/>
        <end position="125"/>
    </location>
</feature>
<dbReference type="Pfam" id="PF03646">
    <property type="entry name" value="FlaG"/>
    <property type="match status" value="1"/>
</dbReference>
<keyword evidence="3" id="KW-1185">Reference proteome</keyword>
<evidence type="ECO:0000313" key="3">
    <source>
        <dbReference type="Proteomes" id="UP000652760"/>
    </source>
</evidence>
<feature type="compositionally biased region" description="Basic and acidic residues" evidence="1">
    <location>
        <begin position="46"/>
        <end position="63"/>
    </location>
</feature>